<dbReference type="EMBL" id="JRKL02002849">
    <property type="protein sequence ID" value="KAF3957345.1"/>
    <property type="molecule type" value="Genomic_DNA"/>
</dbReference>
<name>A0A8J4QRX7_9ROSI</name>
<accession>A0A8J4QRX7</accession>
<gene>
    <name evidence="1" type="ORF">CMV_017633</name>
</gene>
<keyword evidence="2" id="KW-1185">Reference proteome</keyword>
<dbReference type="Proteomes" id="UP000737018">
    <property type="component" value="Unassembled WGS sequence"/>
</dbReference>
<dbReference type="AlphaFoldDB" id="A0A8J4QRX7"/>
<dbReference type="OrthoDB" id="10478487at2759"/>
<proteinExistence type="predicted"/>
<organism evidence="1 2">
    <name type="scientific">Castanea mollissima</name>
    <name type="common">Chinese chestnut</name>
    <dbReference type="NCBI Taxonomy" id="60419"/>
    <lineage>
        <taxon>Eukaryota</taxon>
        <taxon>Viridiplantae</taxon>
        <taxon>Streptophyta</taxon>
        <taxon>Embryophyta</taxon>
        <taxon>Tracheophyta</taxon>
        <taxon>Spermatophyta</taxon>
        <taxon>Magnoliopsida</taxon>
        <taxon>eudicotyledons</taxon>
        <taxon>Gunneridae</taxon>
        <taxon>Pentapetalae</taxon>
        <taxon>rosids</taxon>
        <taxon>fabids</taxon>
        <taxon>Fagales</taxon>
        <taxon>Fagaceae</taxon>
        <taxon>Castanea</taxon>
    </lineage>
</organism>
<evidence type="ECO:0000313" key="2">
    <source>
        <dbReference type="Proteomes" id="UP000737018"/>
    </source>
</evidence>
<evidence type="ECO:0000313" key="1">
    <source>
        <dbReference type="EMBL" id="KAF3957345.1"/>
    </source>
</evidence>
<protein>
    <submittedName>
        <fullName evidence="1">Uncharacterized protein</fullName>
    </submittedName>
</protein>
<reference evidence="1" key="1">
    <citation type="submission" date="2020-03" db="EMBL/GenBank/DDBJ databases">
        <title>Castanea mollissima Vanexum genome sequencing.</title>
        <authorList>
            <person name="Staton M."/>
        </authorList>
    </citation>
    <scope>NUCLEOTIDE SEQUENCE</scope>
    <source>
        <tissue evidence="1">Leaf</tissue>
    </source>
</reference>
<comment type="caution">
    <text evidence="1">The sequence shown here is derived from an EMBL/GenBank/DDBJ whole genome shotgun (WGS) entry which is preliminary data.</text>
</comment>
<sequence length="112" mass="13093">MLLTSRKKTLNIILNISLRKATLISQASNLNRDYERDGAFNICQVFYNKCGLVQEADIWLVVEKDDFDIFGFEYKQCEISRKAKIGQQFIKWSSFLLPTVFNNRCSSGYRCY</sequence>